<keyword evidence="6" id="KW-1185">Reference proteome</keyword>
<dbReference type="PANTHER" id="PTHR46796">
    <property type="entry name" value="HTH-TYPE TRANSCRIPTIONAL ACTIVATOR RHAS-RELATED"/>
    <property type="match status" value="1"/>
</dbReference>
<sequence length="290" mass="32996">MSFQQHYKAISQLFPYPSLLSSSWTTWKGIGLEHLQLPFGETPEYSLKQFVITINLGQSFKVERTLDRHLQTGIMFTGAVALCPMHTSQSIYWDKDANILWLSLEHELLTRNSIELLDTDEYEILPHLITQDALIYQIGLGLKAQLKTNGLDSCMYAESAATFLAVHLLQNYSTQKSSIQEYAGGLPLQKLKQVVDYIHDHLAQEISLNAIANYVGISCYYFCRLFKQSTGLTLHQYVIQQRVERAKQLLLQGEMSIADIALACGFSHQSHLNRHFKRLTGVTPKTLTNR</sequence>
<dbReference type="SUPFAM" id="SSF46689">
    <property type="entry name" value="Homeodomain-like"/>
    <property type="match status" value="2"/>
</dbReference>
<dbReference type="GO" id="GO:0043565">
    <property type="term" value="F:sequence-specific DNA binding"/>
    <property type="evidence" value="ECO:0007669"/>
    <property type="project" value="InterPro"/>
</dbReference>
<dbReference type="InterPro" id="IPR018060">
    <property type="entry name" value="HTH_AraC"/>
</dbReference>
<evidence type="ECO:0000256" key="3">
    <source>
        <dbReference type="ARBA" id="ARBA00023163"/>
    </source>
</evidence>
<evidence type="ECO:0000313" key="5">
    <source>
        <dbReference type="EMBL" id="WGV27377.1"/>
    </source>
</evidence>
<dbReference type="Pfam" id="PF12833">
    <property type="entry name" value="HTH_18"/>
    <property type="match status" value="1"/>
</dbReference>
<dbReference type="RefSeq" id="WP_281484614.1">
    <property type="nucleotide sequence ID" value="NZ_CP124543.1"/>
</dbReference>
<accession>A0AAJ6NVH8</accession>
<dbReference type="InterPro" id="IPR009057">
    <property type="entry name" value="Homeodomain-like_sf"/>
</dbReference>
<dbReference type="Proteomes" id="UP001223520">
    <property type="component" value="Chromosome"/>
</dbReference>
<keyword evidence="2" id="KW-0238">DNA-binding</keyword>
<feature type="domain" description="HTH araC/xylS-type" evidence="4">
    <location>
        <begin position="192"/>
        <end position="290"/>
    </location>
</feature>
<dbReference type="SMART" id="SM00342">
    <property type="entry name" value="HTH_ARAC"/>
    <property type="match status" value="1"/>
</dbReference>
<proteinExistence type="predicted"/>
<dbReference type="PANTHER" id="PTHR46796:SF6">
    <property type="entry name" value="ARAC SUBFAMILY"/>
    <property type="match status" value="1"/>
</dbReference>
<dbReference type="PROSITE" id="PS01124">
    <property type="entry name" value="HTH_ARAC_FAMILY_2"/>
    <property type="match status" value="1"/>
</dbReference>
<keyword evidence="3" id="KW-0804">Transcription</keyword>
<dbReference type="KEGG" id="hbq:QI031_07785"/>
<evidence type="ECO:0000259" key="4">
    <source>
        <dbReference type="PROSITE" id="PS01124"/>
    </source>
</evidence>
<evidence type="ECO:0000313" key="6">
    <source>
        <dbReference type="Proteomes" id="UP001223520"/>
    </source>
</evidence>
<dbReference type="InterPro" id="IPR018062">
    <property type="entry name" value="HTH_AraC-typ_CS"/>
</dbReference>
<dbReference type="InterPro" id="IPR050204">
    <property type="entry name" value="AraC_XylS_family_regulators"/>
</dbReference>
<organism evidence="5 6">
    <name type="scientific">Halotia branconii CENA392</name>
    <dbReference type="NCBI Taxonomy" id="1539056"/>
    <lineage>
        <taxon>Bacteria</taxon>
        <taxon>Bacillati</taxon>
        <taxon>Cyanobacteriota</taxon>
        <taxon>Cyanophyceae</taxon>
        <taxon>Nostocales</taxon>
        <taxon>Nodulariaceae</taxon>
        <taxon>Halotia</taxon>
    </lineage>
</organism>
<keyword evidence="1" id="KW-0805">Transcription regulation</keyword>
<dbReference type="EMBL" id="CP124543">
    <property type="protein sequence ID" value="WGV27377.1"/>
    <property type="molecule type" value="Genomic_DNA"/>
</dbReference>
<evidence type="ECO:0000256" key="2">
    <source>
        <dbReference type="ARBA" id="ARBA00023125"/>
    </source>
</evidence>
<name>A0AAJ6NVH8_9CYAN</name>
<evidence type="ECO:0000256" key="1">
    <source>
        <dbReference type="ARBA" id="ARBA00023015"/>
    </source>
</evidence>
<dbReference type="GO" id="GO:0003700">
    <property type="term" value="F:DNA-binding transcription factor activity"/>
    <property type="evidence" value="ECO:0007669"/>
    <property type="project" value="InterPro"/>
</dbReference>
<dbReference type="PROSITE" id="PS00041">
    <property type="entry name" value="HTH_ARAC_FAMILY_1"/>
    <property type="match status" value="1"/>
</dbReference>
<reference evidence="5 6" key="1">
    <citation type="journal article" date="2023" name="Limnol Oceanogr Lett">
        <title>Environmental adaptations by the intertidal Antarctic cyanobacterium Halotia branconii CENA392 as revealed using long-read genome sequencing.</title>
        <authorList>
            <person name="Dextro R.B."/>
            <person name="Delbaje E."/>
            <person name="Freitas P.N.N."/>
            <person name="Geraldes V."/>
            <person name="Pinto E."/>
            <person name="Long P.F."/>
            <person name="Fiore M.F."/>
        </authorList>
    </citation>
    <scope>NUCLEOTIDE SEQUENCE [LARGE SCALE GENOMIC DNA]</scope>
    <source>
        <strain evidence="5 6">CENA392</strain>
    </source>
</reference>
<dbReference type="Gene3D" id="1.10.10.60">
    <property type="entry name" value="Homeodomain-like"/>
    <property type="match status" value="2"/>
</dbReference>
<dbReference type="AlphaFoldDB" id="A0AAJ6NVH8"/>
<protein>
    <submittedName>
        <fullName evidence="5">AraC family transcriptional regulator</fullName>
    </submittedName>
</protein>
<gene>
    <name evidence="5" type="ORF">QI031_07785</name>
</gene>